<dbReference type="AlphaFoldDB" id="A0A8K1FGD7"/>
<name>A0A8K1FGD7_PYTOL</name>
<keyword evidence="4" id="KW-1185">Reference proteome</keyword>
<gene>
    <name evidence="3" type="ORF">Poli38472_004978</name>
</gene>
<feature type="compositionally biased region" description="Basic and acidic residues" evidence="2">
    <location>
        <begin position="56"/>
        <end position="65"/>
    </location>
</feature>
<evidence type="ECO:0000313" key="3">
    <source>
        <dbReference type="EMBL" id="TMW59909.1"/>
    </source>
</evidence>
<feature type="coiled-coil region" evidence="1">
    <location>
        <begin position="66"/>
        <end position="93"/>
    </location>
</feature>
<organism evidence="3 4">
    <name type="scientific">Pythium oligandrum</name>
    <name type="common">Mycoparasitic fungus</name>
    <dbReference type="NCBI Taxonomy" id="41045"/>
    <lineage>
        <taxon>Eukaryota</taxon>
        <taxon>Sar</taxon>
        <taxon>Stramenopiles</taxon>
        <taxon>Oomycota</taxon>
        <taxon>Peronosporomycetes</taxon>
        <taxon>Pythiales</taxon>
        <taxon>Pythiaceae</taxon>
        <taxon>Pythium</taxon>
    </lineage>
</organism>
<comment type="caution">
    <text evidence="3">The sequence shown here is derived from an EMBL/GenBank/DDBJ whole genome shotgun (WGS) entry which is preliminary data.</text>
</comment>
<evidence type="ECO:0000313" key="4">
    <source>
        <dbReference type="Proteomes" id="UP000794436"/>
    </source>
</evidence>
<dbReference type="PANTHER" id="PTHR35796">
    <property type="entry name" value="HYPOTHETICAL CYTOSOLIC PROTEIN"/>
    <property type="match status" value="1"/>
</dbReference>
<accession>A0A8K1FGD7</accession>
<reference evidence="3" key="1">
    <citation type="submission" date="2019-03" db="EMBL/GenBank/DDBJ databases">
        <title>Long read genome sequence of the mycoparasitic Pythium oligandrum ATCC 38472 isolated from sugarbeet rhizosphere.</title>
        <authorList>
            <person name="Gaulin E."/>
        </authorList>
    </citation>
    <scope>NUCLEOTIDE SEQUENCE</scope>
    <source>
        <strain evidence="3">ATCC 38472_TT</strain>
    </source>
</reference>
<sequence length="393" mass="44629">MDVVDTRDRVDTSLLDILIDMPSSSEAFLASTDALMVQNEIEDGAQSMERSSCGDQSKEPMRNPSRDRFRAEMASLREQIVQLEEQKGLLEHKHEIQTHVVSATSVLWKSIAQMQSEWRLQTERENEHLKQALDTQFRIVKQLEDALLTKPPATDLPSTRQAKDSEGIRHVYLRYIDEVQRAYEHVDVALHWSDGKSSGGQWVERTVADESGSALKCVEIRDQKWLPFELSRVFNALWRAMVNDFAHSDPHGETSFAEPECFVNRRLQRDGLLVSETVMKKFVQQDRMAIVWRSVNNLRESLGGIGDRVFSTETGWVVVERVRGVDAESSTRARTCARHFPQWDSDAESILACKTDTFVKLAMGSTQDDIAIITEAVENILLEDVLSTPHGDV</sequence>
<dbReference type="PANTHER" id="PTHR35796:SF3">
    <property type="entry name" value="BHLH DOMAIN-CONTAINING PROTEIN"/>
    <property type="match status" value="1"/>
</dbReference>
<feature type="region of interest" description="Disordered" evidence="2">
    <location>
        <begin position="45"/>
        <end position="65"/>
    </location>
</feature>
<evidence type="ECO:0000256" key="2">
    <source>
        <dbReference type="SAM" id="MobiDB-lite"/>
    </source>
</evidence>
<dbReference type="Proteomes" id="UP000794436">
    <property type="component" value="Unassembled WGS sequence"/>
</dbReference>
<dbReference type="OrthoDB" id="156249at2759"/>
<evidence type="ECO:0000256" key="1">
    <source>
        <dbReference type="SAM" id="Coils"/>
    </source>
</evidence>
<protein>
    <submittedName>
        <fullName evidence="3">Uncharacterized protein</fullName>
    </submittedName>
</protein>
<keyword evidence="1" id="KW-0175">Coiled coil</keyword>
<dbReference type="EMBL" id="SPLM01000109">
    <property type="protein sequence ID" value="TMW59909.1"/>
    <property type="molecule type" value="Genomic_DNA"/>
</dbReference>
<proteinExistence type="predicted"/>